<dbReference type="Gene3D" id="3.20.20.490">
    <property type="entry name" value="GxGYxYP glycoside hydrolase, C-terminal domain"/>
    <property type="match status" value="1"/>
</dbReference>
<dbReference type="InterPro" id="IPR048309">
    <property type="entry name" value="GxGYxYP_N_3rd"/>
</dbReference>
<evidence type="ECO:0000259" key="3">
    <source>
        <dbReference type="Pfam" id="PF20957"/>
    </source>
</evidence>
<evidence type="ECO:0000259" key="1">
    <source>
        <dbReference type="Pfam" id="PF14323"/>
    </source>
</evidence>
<name>A0A2R5EUL4_9BACL</name>
<dbReference type="EMBL" id="BDQX01000230">
    <property type="protein sequence ID" value="GBG09369.1"/>
    <property type="molecule type" value="Genomic_DNA"/>
</dbReference>
<gene>
    <name evidence="5" type="ORF">PAT3040_04013</name>
</gene>
<dbReference type="PANTHER" id="PTHR37321:SF1">
    <property type="entry name" value="EXPORTED PROTEIN"/>
    <property type="match status" value="1"/>
</dbReference>
<dbReference type="InterPro" id="IPR048310">
    <property type="entry name" value="GxGYxYP_N_2nd"/>
</dbReference>
<dbReference type="Pfam" id="PF14323">
    <property type="entry name" value="GxGYxYP_C"/>
    <property type="match status" value="1"/>
</dbReference>
<dbReference type="PANTHER" id="PTHR37321">
    <property type="entry name" value="EXPORTED PROTEIN-RELATED"/>
    <property type="match status" value="1"/>
</dbReference>
<proteinExistence type="predicted"/>
<evidence type="ECO:0008006" key="7">
    <source>
        <dbReference type="Google" id="ProtNLM"/>
    </source>
</evidence>
<feature type="domain" description="GxGYxYP putative glycoside hydrolase first N-terminal" evidence="2">
    <location>
        <begin position="47"/>
        <end position="104"/>
    </location>
</feature>
<reference evidence="5 6" key="1">
    <citation type="submission" date="2017-08" db="EMBL/GenBank/DDBJ databases">
        <title>Substantial Increase in Enzyme Production by Combined Drug-Resistance Mutations in Paenibacillus agaridevorans.</title>
        <authorList>
            <person name="Tanaka Y."/>
            <person name="Funane K."/>
            <person name="Hosaka T."/>
            <person name="Shiwa Y."/>
            <person name="Fujita N."/>
            <person name="Miyazaki T."/>
            <person name="Yoshikawa H."/>
            <person name="Murakami K."/>
            <person name="Kasahara K."/>
            <person name="Inaoka T."/>
            <person name="Hiraga Y."/>
            <person name="Ochi K."/>
        </authorList>
    </citation>
    <scope>NUCLEOTIDE SEQUENCE [LARGE SCALE GENOMIC DNA]</scope>
    <source>
        <strain evidence="5 6">T-3040</strain>
    </source>
</reference>
<dbReference type="InterPro" id="IPR032626">
    <property type="entry name" value="GxGYxYP_N_1st"/>
</dbReference>
<protein>
    <recommendedName>
        <fullName evidence="7">F5/8 type C domain-containing protein</fullName>
    </recommendedName>
</protein>
<dbReference type="InterPro" id="IPR025832">
    <property type="entry name" value="GxGYxYP_C"/>
</dbReference>
<keyword evidence="6" id="KW-1185">Reference proteome</keyword>
<dbReference type="Proteomes" id="UP000245202">
    <property type="component" value="Unassembled WGS sequence"/>
</dbReference>
<dbReference type="InterPro" id="IPR038410">
    <property type="entry name" value="GxGYxYP_C_sf"/>
</dbReference>
<dbReference type="Pfam" id="PF20958">
    <property type="entry name" value="GxGYxYP_N_3rd"/>
    <property type="match status" value="1"/>
</dbReference>
<sequence length="671" mass="74881">MLKKWPITVALGLLCIVILAGAIVALQIRNKQSASSTFPKMESVDTLHVYDIRNDSAEAKLAALTLQGLINQSSAEVYVLTREKNLDQLWLDQSGKSYSPVSLVTGSNPGLRTMYRDYQSLIDKFIVWEGSKDWTFNIALMKGALEAGLPVTDGIRNSLISEFGSQTVEDIRSNWNGRVDAYEWAVEHLMPSLDKRILFSAGLRLPDWVGYPWNIFDYAVASKSFTFYLDPRNPDEYEVMKHIIQEGGYPPGTAVLGYAPNADDLNEYTNPLGVGYVVSDFFSNGSVWSSFENKTYTQPAGAAVDAEPGKVYVSITASDGDNLQYAQQLIDYFQDPAMGDVPVGITIAPVLRELGSPILDYLYAEKGDNIELVAGPSGYQFIYPNHYSIHGYETWLNENKKWLTDAGVHTANVWRIPLNSVYHKQMVDSLAGSGVTGILRGDDVQPINAYHGIYTMSQGNMLTRDGDIYSILSSVSEDREHPVFYNLYPILAFYGVDDTGKAVFFERLKDEVARLQQDFPGKYVFLKPQDIVATIDKLNTDIEGVSFEADNSSAETLYLYEDNHSAMDGGYRYADGDASWIYKFDLADDIEQATLTLDLGGDYEVDVSKDGTNWSAAARANGNINRTTLDNDLVDWLTNNPSKTIYVRFKSENSQSENGMILYYNSLKILY</sequence>
<evidence type="ECO:0000259" key="4">
    <source>
        <dbReference type="Pfam" id="PF20958"/>
    </source>
</evidence>
<dbReference type="Pfam" id="PF20957">
    <property type="entry name" value="GxGYxYP_N_2nd"/>
    <property type="match status" value="1"/>
</dbReference>
<feature type="domain" description="GxGYxYP putative glycoside hydrolase second N-terminal" evidence="3">
    <location>
        <begin position="122"/>
        <end position="192"/>
    </location>
</feature>
<evidence type="ECO:0000313" key="5">
    <source>
        <dbReference type="EMBL" id="GBG09369.1"/>
    </source>
</evidence>
<evidence type="ECO:0000313" key="6">
    <source>
        <dbReference type="Proteomes" id="UP000245202"/>
    </source>
</evidence>
<dbReference type="RefSeq" id="WP_108994123.1">
    <property type="nucleotide sequence ID" value="NZ_BDQX01000230.1"/>
</dbReference>
<dbReference type="Pfam" id="PF16216">
    <property type="entry name" value="GxGYxYP_N"/>
    <property type="match status" value="1"/>
</dbReference>
<evidence type="ECO:0000259" key="2">
    <source>
        <dbReference type="Pfam" id="PF16216"/>
    </source>
</evidence>
<comment type="caution">
    <text evidence="5">The sequence shown here is derived from an EMBL/GenBank/DDBJ whole genome shotgun (WGS) entry which is preliminary data.</text>
</comment>
<organism evidence="5 6">
    <name type="scientific">Paenibacillus agaridevorans</name>
    <dbReference type="NCBI Taxonomy" id="171404"/>
    <lineage>
        <taxon>Bacteria</taxon>
        <taxon>Bacillati</taxon>
        <taxon>Bacillota</taxon>
        <taxon>Bacilli</taxon>
        <taxon>Bacillales</taxon>
        <taxon>Paenibacillaceae</taxon>
        <taxon>Paenibacillus</taxon>
    </lineage>
</organism>
<dbReference type="AlphaFoldDB" id="A0A2R5EUL4"/>
<feature type="domain" description="GxGYxYP putative glycoside hydrolase third N-terminal" evidence="4">
    <location>
        <begin position="212"/>
        <end position="290"/>
    </location>
</feature>
<accession>A0A2R5EUL4</accession>
<feature type="domain" description="GxGYxYP putative glycoside hydrolase C-terminal" evidence="1">
    <location>
        <begin position="310"/>
        <end position="431"/>
    </location>
</feature>